<dbReference type="EMBL" id="VRMN01000001">
    <property type="protein sequence ID" value="KAA8498556.1"/>
    <property type="molecule type" value="Genomic_DNA"/>
</dbReference>
<gene>
    <name evidence="1" type="ORF">FVE85_6141</name>
</gene>
<keyword evidence="2" id="KW-1185">Reference proteome</keyword>
<protein>
    <submittedName>
        <fullName evidence="1">Uncharacterized protein</fullName>
    </submittedName>
</protein>
<evidence type="ECO:0000313" key="1">
    <source>
        <dbReference type="EMBL" id="KAA8498556.1"/>
    </source>
</evidence>
<name>A0A5J4Z4I0_PORPP</name>
<sequence length="272" mass="30061">MSNLGRIYAVTGQCRGAGPAIGITEPRMLIAVGSGFLLPDLHSTSRHFRRELSLPWLGAFQGSHNKLNRSVIFRSKPFAALRQGAYLLLGQDFKQLWTYRHVAKWYGGRIKAFLSKTHQGFKLSGIAVLERSAQSLAKRQGLHICAEDVLVYFGTIQYLASIICCVLVTRHAPVGIISHIARNPAALSLRSPARVKFHGTLSVMTSPVGTEDEQIFERSIRRRRTWLPGSGTPHPPGRLRVRTAWLGVGSPGVIHAPLCSPRASRQCRAPMR</sequence>
<dbReference type="Proteomes" id="UP000324585">
    <property type="component" value="Unassembled WGS sequence"/>
</dbReference>
<proteinExistence type="predicted"/>
<accession>A0A5J4Z4I0</accession>
<organism evidence="1 2">
    <name type="scientific">Porphyridium purpureum</name>
    <name type="common">Red alga</name>
    <name type="synonym">Porphyridium cruentum</name>
    <dbReference type="NCBI Taxonomy" id="35688"/>
    <lineage>
        <taxon>Eukaryota</taxon>
        <taxon>Rhodophyta</taxon>
        <taxon>Bangiophyceae</taxon>
        <taxon>Porphyridiales</taxon>
        <taxon>Porphyridiaceae</taxon>
        <taxon>Porphyridium</taxon>
    </lineage>
</organism>
<reference evidence="2" key="1">
    <citation type="journal article" date="2019" name="Nat. Commun.">
        <title>Expansion of phycobilisome linker gene families in mesophilic red algae.</title>
        <authorList>
            <person name="Lee J."/>
            <person name="Kim D."/>
            <person name="Bhattacharya D."/>
            <person name="Yoon H.S."/>
        </authorList>
    </citation>
    <scope>NUCLEOTIDE SEQUENCE [LARGE SCALE GENOMIC DNA]</scope>
    <source>
        <strain evidence="2">CCMP 1328</strain>
    </source>
</reference>
<dbReference type="AlphaFoldDB" id="A0A5J4Z4I0"/>
<evidence type="ECO:0000313" key="2">
    <source>
        <dbReference type="Proteomes" id="UP000324585"/>
    </source>
</evidence>
<comment type="caution">
    <text evidence="1">The sequence shown here is derived from an EMBL/GenBank/DDBJ whole genome shotgun (WGS) entry which is preliminary data.</text>
</comment>